<keyword evidence="1" id="KW-0472">Membrane</keyword>
<accession>A0A2R8CKE1</accession>
<keyword evidence="1" id="KW-0812">Transmembrane</keyword>
<feature type="transmembrane region" description="Helical" evidence="1">
    <location>
        <begin position="54"/>
        <end position="74"/>
    </location>
</feature>
<organism evidence="2 3">
    <name type="scientific">Kushneria phyllosphaerae</name>
    <dbReference type="NCBI Taxonomy" id="2100822"/>
    <lineage>
        <taxon>Bacteria</taxon>
        <taxon>Pseudomonadati</taxon>
        <taxon>Pseudomonadota</taxon>
        <taxon>Gammaproteobacteria</taxon>
        <taxon>Oceanospirillales</taxon>
        <taxon>Halomonadaceae</taxon>
        <taxon>Kushneria</taxon>
    </lineage>
</organism>
<dbReference type="EMBL" id="ONZI01000002">
    <property type="protein sequence ID" value="SPJ33366.1"/>
    <property type="molecule type" value="Genomic_DNA"/>
</dbReference>
<feature type="transmembrane region" description="Helical" evidence="1">
    <location>
        <begin position="148"/>
        <end position="168"/>
    </location>
</feature>
<gene>
    <name evidence="2" type="ORF">KSP9073_01372</name>
</gene>
<feature type="transmembrane region" description="Helical" evidence="1">
    <location>
        <begin position="111"/>
        <end position="127"/>
    </location>
</feature>
<feature type="transmembrane region" description="Helical" evidence="1">
    <location>
        <begin position="86"/>
        <end position="105"/>
    </location>
</feature>
<dbReference type="AlphaFoldDB" id="A0A2R8CKE1"/>
<keyword evidence="3" id="KW-1185">Reference proteome</keyword>
<dbReference type="RefSeq" id="WP_108842218.1">
    <property type="nucleotide sequence ID" value="NZ_ONZI01000002.1"/>
</dbReference>
<protein>
    <submittedName>
        <fullName evidence="2">Uncharacterized protein</fullName>
    </submittedName>
</protein>
<dbReference type="OrthoDB" id="6182691at2"/>
<sequence>MSQLIFRLRRFCHTVMAWTAHQLIALRILPAGLALSAITFGMATMPLLYGHQPFLAALFVVIYRLLSMLSGWVSSALGHFDVRQRYLRPFMEIILIMAVMGGLSLYQPERLILPALALVIVTLVFDLERRLFALLREAQKMTANAGRIERLIDVVTGSAGRTLLLIAACYWPNPFFWSGFGFAGFCLMVLIWRLIFNYRALDRPSNGAGFACDDVPGAAVSLDAKQLEQT</sequence>
<reference evidence="3" key="1">
    <citation type="submission" date="2018-03" db="EMBL/GenBank/DDBJ databases">
        <authorList>
            <person name="Navarro De La Torre S."/>
        </authorList>
    </citation>
    <scope>NUCLEOTIDE SEQUENCE [LARGE SCALE GENOMIC DNA]</scope>
    <source>
        <strain evidence="3">EAod3</strain>
    </source>
</reference>
<feature type="transmembrane region" description="Helical" evidence="1">
    <location>
        <begin position="174"/>
        <end position="196"/>
    </location>
</feature>
<dbReference type="Proteomes" id="UP000244934">
    <property type="component" value="Unassembled WGS sequence"/>
</dbReference>
<evidence type="ECO:0000313" key="2">
    <source>
        <dbReference type="EMBL" id="SPJ33366.1"/>
    </source>
</evidence>
<feature type="transmembrane region" description="Helical" evidence="1">
    <location>
        <begin position="24"/>
        <end position="48"/>
    </location>
</feature>
<evidence type="ECO:0000313" key="3">
    <source>
        <dbReference type="Proteomes" id="UP000244934"/>
    </source>
</evidence>
<proteinExistence type="predicted"/>
<keyword evidence="1" id="KW-1133">Transmembrane helix</keyword>
<evidence type="ECO:0000256" key="1">
    <source>
        <dbReference type="SAM" id="Phobius"/>
    </source>
</evidence>
<name>A0A2R8CKE1_9GAMM</name>